<gene>
    <name evidence="8" type="ORF">SAMN05443575_1459</name>
</gene>
<organism evidence="8 9">
    <name type="scientific">Jatrophihabitans endophyticus</name>
    <dbReference type="NCBI Taxonomy" id="1206085"/>
    <lineage>
        <taxon>Bacteria</taxon>
        <taxon>Bacillati</taxon>
        <taxon>Actinomycetota</taxon>
        <taxon>Actinomycetes</taxon>
        <taxon>Jatrophihabitantales</taxon>
        <taxon>Jatrophihabitantaceae</taxon>
        <taxon>Jatrophihabitans</taxon>
    </lineage>
</organism>
<dbReference type="Proteomes" id="UP000186132">
    <property type="component" value="Unassembled WGS sequence"/>
</dbReference>
<dbReference type="InterPro" id="IPR050639">
    <property type="entry name" value="SSR_resolvase"/>
</dbReference>
<dbReference type="InterPro" id="IPR006118">
    <property type="entry name" value="Recombinase_CS"/>
</dbReference>
<dbReference type="Gene3D" id="3.40.50.1390">
    <property type="entry name" value="Resolvase, N-terminal catalytic domain"/>
    <property type="match status" value="1"/>
</dbReference>
<keyword evidence="2" id="KW-0229">DNA integration</keyword>
<dbReference type="CDD" id="cd00569">
    <property type="entry name" value="HTH_Hin_like"/>
    <property type="match status" value="1"/>
</dbReference>
<evidence type="ECO:0000256" key="1">
    <source>
        <dbReference type="ARBA" id="ARBA00009913"/>
    </source>
</evidence>
<evidence type="ECO:0000313" key="9">
    <source>
        <dbReference type="Proteomes" id="UP000186132"/>
    </source>
</evidence>
<evidence type="ECO:0000256" key="5">
    <source>
        <dbReference type="PIRSR" id="PIRSR606118-50"/>
    </source>
</evidence>
<dbReference type="InterPro" id="IPR009057">
    <property type="entry name" value="Homeodomain-like_sf"/>
</dbReference>
<proteinExistence type="inferred from homology"/>
<keyword evidence="4" id="KW-0233">DNA recombination</keyword>
<dbReference type="SUPFAM" id="SSF46689">
    <property type="entry name" value="Homeodomain-like"/>
    <property type="match status" value="1"/>
</dbReference>
<dbReference type="RefSeq" id="WP_073388114.1">
    <property type="nucleotide sequence ID" value="NZ_FQVU01000002.1"/>
</dbReference>
<feature type="domain" description="Resolvase/invertase-type recombinase catalytic" evidence="7">
    <location>
        <begin position="6"/>
        <end position="142"/>
    </location>
</feature>
<dbReference type="GO" id="GO:0015074">
    <property type="term" value="P:DNA integration"/>
    <property type="evidence" value="ECO:0007669"/>
    <property type="project" value="UniProtKB-KW"/>
</dbReference>
<dbReference type="OrthoDB" id="128993at2"/>
<keyword evidence="9" id="KW-1185">Reference proteome</keyword>
<evidence type="ECO:0000256" key="6">
    <source>
        <dbReference type="PROSITE-ProRule" id="PRU10137"/>
    </source>
</evidence>
<dbReference type="Pfam" id="PF02796">
    <property type="entry name" value="HTH_7"/>
    <property type="match status" value="1"/>
</dbReference>
<reference evidence="8 9" key="1">
    <citation type="submission" date="2016-11" db="EMBL/GenBank/DDBJ databases">
        <authorList>
            <person name="Jaros S."/>
            <person name="Januszkiewicz K."/>
            <person name="Wedrychowicz H."/>
        </authorList>
    </citation>
    <scope>NUCLEOTIDE SEQUENCE [LARGE SCALE GENOMIC DNA]</scope>
    <source>
        <strain evidence="8 9">DSM 45627</strain>
    </source>
</reference>
<sequence length="198" mass="21936">MNDKGQVVAYLRVSTTHQKLDRQQDITEGTDKVFEEHASGTTRERPQLKAMLDYVREGDHIRVWSMDRLARSLLDLQNIVGELVSRGVSVEFVKNNLTFQPNAKKDPYATFQLQILGAVAELERNIIMERQAEGIAKAKLAGKYAGRKPSLTSDQVSNARERIALGVPKAAVARDLGVCRATLYRALADDAADVQVSA</sequence>
<dbReference type="EMBL" id="FQVU01000002">
    <property type="protein sequence ID" value="SHG13228.1"/>
    <property type="molecule type" value="Genomic_DNA"/>
</dbReference>
<dbReference type="InterPro" id="IPR006120">
    <property type="entry name" value="Resolvase_HTH_dom"/>
</dbReference>
<dbReference type="Pfam" id="PF00239">
    <property type="entry name" value="Resolvase"/>
    <property type="match status" value="1"/>
</dbReference>
<dbReference type="CDD" id="cd03768">
    <property type="entry name" value="SR_ResInv"/>
    <property type="match status" value="1"/>
</dbReference>
<accession>A0A1M5HBG5</accession>
<evidence type="ECO:0000256" key="4">
    <source>
        <dbReference type="ARBA" id="ARBA00023172"/>
    </source>
</evidence>
<dbReference type="SUPFAM" id="SSF53041">
    <property type="entry name" value="Resolvase-like"/>
    <property type="match status" value="1"/>
</dbReference>
<dbReference type="Gene3D" id="1.10.10.60">
    <property type="entry name" value="Homeodomain-like"/>
    <property type="match status" value="1"/>
</dbReference>
<dbReference type="STRING" id="1206085.SAMN05443575_1459"/>
<dbReference type="GO" id="GO:0003677">
    <property type="term" value="F:DNA binding"/>
    <property type="evidence" value="ECO:0007669"/>
    <property type="project" value="UniProtKB-KW"/>
</dbReference>
<comment type="similarity">
    <text evidence="1">Belongs to the site-specific recombinase resolvase family.</text>
</comment>
<dbReference type="GO" id="GO:0000150">
    <property type="term" value="F:DNA strand exchange activity"/>
    <property type="evidence" value="ECO:0007669"/>
    <property type="project" value="InterPro"/>
</dbReference>
<dbReference type="AlphaFoldDB" id="A0A1M5HBG5"/>
<dbReference type="SMART" id="SM00857">
    <property type="entry name" value="Resolvase"/>
    <property type="match status" value="1"/>
</dbReference>
<keyword evidence="3" id="KW-0238">DNA-binding</keyword>
<dbReference type="PANTHER" id="PTHR30461">
    <property type="entry name" value="DNA-INVERTASE FROM LAMBDOID PROPHAGE"/>
    <property type="match status" value="1"/>
</dbReference>
<evidence type="ECO:0000259" key="7">
    <source>
        <dbReference type="PROSITE" id="PS51736"/>
    </source>
</evidence>
<dbReference type="PROSITE" id="PS51736">
    <property type="entry name" value="RECOMBINASES_3"/>
    <property type="match status" value="1"/>
</dbReference>
<dbReference type="PANTHER" id="PTHR30461:SF26">
    <property type="entry name" value="RESOLVASE HOMOLOG YNEB"/>
    <property type="match status" value="1"/>
</dbReference>
<evidence type="ECO:0000313" key="8">
    <source>
        <dbReference type="EMBL" id="SHG13228.1"/>
    </source>
</evidence>
<evidence type="ECO:0000256" key="3">
    <source>
        <dbReference type="ARBA" id="ARBA00023125"/>
    </source>
</evidence>
<dbReference type="PROSITE" id="PS00397">
    <property type="entry name" value="RECOMBINASES_1"/>
    <property type="match status" value="1"/>
</dbReference>
<dbReference type="InterPro" id="IPR006119">
    <property type="entry name" value="Resolv_N"/>
</dbReference>
<feature type="active site" description="O-(5'-phospho-DNA)-serine intermediate" evidence="5 6">
    <location>
        <position position="14"/>
    </location>
</feature>
<name>A0A1M5HBG5_9ACTN</name>
<evidence type="ECO:0000256" key="2">
    <source>
        <dbReference type="ARBA" id="ARBA00022908"/>
    </source>
</evidence>
<dbReference type="InterPro" id="IPR036162">
    <property type="entry name" value="Resolvase-like_N_sf"/>
</dbReference>
<protein>
    <submittedName>
        <fullName evidence="8">Site-specific DNA recombinase</fullName>
    </submittedName>
</protein>